<evidence type="ECO:0000256" key="3">
    <source>
        <dbReference type="ARBA" id="ARBA00012058"/>
    </source>
</evidence>
<evidence type="ECO:0000256" key="2">
    <source>
        <dbReference type="ARBA" id="ARBA00009604"/>
    </source>
</evidence>
<feature type="binding site" evidence="11">
    <location>
        <position position="323"/>
    </location>
    <ligand>
        <name>substrate</name>
    </ligand>
</feature>
<evidence type="ECO:0000313" key="15">
    <source>
        <dbReference type="EMBL" id="MCA9301927.1"/>
    </source>
</evidence>
<accession>A0A955DZP1</accession>
<dbReference type="Gene3D" id="3.20.20.120">
    <property type="entry name" value="Enolase-like C-terminal domain"/>
    <property type="match status" value="1"/>
</dbReference>
<proteinExistence type="inferred from homology"/>
<keyword evidence="6 9" id="KW-0460">Magnesium</keyword>
<dbReference type="GO" id="GO:0005576">
    <property type="term" value="C:extracellular region"/>
    <property type="evidence" value="ECO:0007669"/>
    <property type="project" value="UniProtKB-SubCell"/>
</dbReference>
<keyword evidence="9" id="KW-0963">Cytoplasm</keyword>
<organism evidence="15 16">
    <name type="scientific">candidate division WWE3 bacterium</name>
    <dbReference type="NCBI Taxonomy" id="2053526"/>
    <lineage>
        <taxon>Bacteria</taxon>
        <taxon>Katanobacteria</taxon>
    </lineage>
</organism>
<reference evidence="15" key="1">
    <citation type="submission" date="2020-04" db="EMBL/GenBank/DDBJ databases">
        <authorList>
            <person name="Zhang T."/>
        </authorList>
    </citation>
    <scope>NUCLEOTIDE SEQUENCE</scope>
    <source>
        <strain evidence="15">HKST-UBA80</strain>
    </source>
</reference>
<reference evidence="15" key="2">
    <citation type="journal article" date="2021" name="Microbiome">
        <title>Successional dynamics and alternative stable states in a saline activated sludge microbial community over 9 years.</title>
        <authorList>
            <person name="Wang Y."/>
            <person name="Ye J."/>
            <person name="Ju F."/>
            <person name="Liu L."/>
            <person name="Boyd J.A."/>
            <person name="Deng Y."/>
            <person name="Parks D.H."/>
            <person name="Jiang X."/>
            <person name="Yin X."/>
            <person name="Woodcroft B.J."/>
            <person name="Tyson G.W."/>
            <person name="Hugenholtz P."/>
            <person name="Polz M.F."/>
            <person name="Zhang T."/>
        </authorList>
    </citation>
    <scope>NUCLEOTIDE SEQUENCE</scope>
    <source>
        <strain evidence="15">HKST-UBA80</strain>
    </source>
</reference>
<evidence type="ECO:0000256" key="10">
    <source>
        <dbReference type="PIRSR" id="PIRSR001400-1"/>
    </source>
</evidence>
<dbReference type="InterPro" id="IPR000941">
    <property type="entry name" value="Enolase"/>
</dbReference>
<feature type="binding site" evidence="9">
    <location>
        <position position="400"/>
    </location>
    <ligand>
        <name>(2R)-2-phosphoglycerate</name>
        <dbReference type="ChEBI" id="CHEBI:58289"/>
    </ligand>
</feature>
<dbReference type="SMART" id="SM01193">
    <property type="entry name" value="Enolase_N"/>
    <property type="match status" value="1"/>
</dbReference>
<feature type="binding site" evidence="9">
    <location>
        <position position="348"/>
    </location>
    <ligand>
        <name>(2R)-2-phosphoglycerate</name>
        <dbReference type="ChEBI" id="CHEBI:58289"/>
    </ligand>
</feature>
<dbReference type="PANTHER" id="PTHR11902">
    <property type="entry name" value="ENOLASE"/>
    <property type="match status" value="1"/>
</dbReference>
<evidence type="ECO:0000256" key="1">
    <source>
        <dbReference type="ARBA" id="ARBA00005031"/>
    </source>
</evidence>
<keyword evidence="7 9" id="KW-0324">Glycolysis</keyword>
<dbReference type="SUPFAM" id="SSF51604">
    <property type="entry name" value="Enolase C-terminal domain-like"/>
    <property type="match status" value="1"/>
</dbReference>
<feature type="active site" description="Proton donor" evidence="9 10">
    <location>
        <position position="208"/>
    </location>
</feature>
<dbReference type="HAMAP" id="MF_00318">
    <property type="entry name" value="Enolase"/>
    <property type="match status" value="1"/>
</dbReference>
<dbReference type="SFLD" id="SFLDF00002">
    <property type="entry name" value="enolase"/>
    <property type="match status" value="1"/>
</dbReference>
<dbReference type="PROSITE" id="PS00164">
    <property type="entry name" value="ENOLASE"/>
    <property type="match status" value="1"/>
</dbReference>
<dbReference type="Pfam" id="PF03952">
    <property type="entry name" value="Enolase_N"/>
    <property type="match status" value="1"/>
</dbReference>
<feature type="binding site" evidence="9">
    <location>
        <position position="378"/>
    </location>
    <ligand>
        <name>(2R)-2-phosphoglycerate</name>
        <dbReference type="ChEBI" id="CHEBI:58289"/>
    </ligand>
</feature>
<evidence type="ECO:0000256" key="6">
    <source>
        <dbReference type="ARBA" id="ARBA00022842"/>
    </source>
</evidence>
<keyword evidence="9 12" id="KW-0479">Metal-binding</keyword>
<feature type="binding site" evidence="11">
    <location>
        <position position="296"/>
    </location>
    <ligand>
        <name>substrate</name>
    </ligand>
</feature>
<feature type="binding site" evidence="9 12">
    <location>
        <position position="296"/>
    </location>
    <ligand>
        <name>Mg(2+)</name>
        <dbReference type="ChEBI" id="CHEBI:18420"/>
    </ligand>
</feature>
<evidence type="ECO:0000313" key="16">
    <source>
        <dbReference type="Proteomes" id="UP000714817"/>
    </source>
</evidence>
<dbReference type="Proteomes" id="UP000714817">
    <property type="component" value="Unassembled WGS sequence"/>
</dbReference>
<dbReference type="GO" id="GO:0004634">
    <property type="term" value="F:phosphopyruvate hydratase activity"/>
    <property type="evidence" value="ECO:0007669"/>
    <property type="project" value="UniProtKB-UniRule"/>
</dbReference>
<evidence type="ECO:0000256" key="5">
    <source>
        <dbReference type="ARBA" id="ARBA00022525"/>
    </source>
</evidence>
<dbReference type="PANTHER" id="PTHR11902:SF1">
    <property type="entry name" value="ENOLASE"/>
    <property type="match status" value="1"/>
</dbReference>
<evidence type="ECO:0000256" key="7">
    <source>
        <dbReference type="ARBA" id="ARBA00023152"/>
    </source>
</evidence>
<dbReference type="EMBL" id="JAGQNY010000003">
    <property type="protein sequence ID" value="MCA9301927.1"/>
    <property type="molecule type" value="Genomic_DNA"/>
</dbReference>
<dbReference type="GO" id="GO:0006096">
    <property type="term" value="P:glycolytic process"/>
    <property type="evidence" value="ECO:0007669"/>
    <property type="project" value="UniProtKB-UniRule"/>
</dbReference>
<dbReference type="PIRSF" id="PIRSF001400">
    <property type="entry name" value="Enolase"/>
    <property type="match status" value="1"/>
</dbReference>
<dbReference type="InterPro" id="IPR020810">
    <property type="entry name" value="Enolase_C"/>
</dbReference>
<dbReference type="GO" id="GO:0009986">
    <property type="term" value="C:cell surface"/>
    <property type="evidence" value="ECO:0007669"/>
    <property type="project" value="UniProtKB-SubCell"/>
</dbReference>
<comment type="similarity">
    <text evidence="2 9">Belongs to the enolase family.</text>
</comment>
<dbReference type="GO" id="GO:0000015">
    <property type="term" value="C:phosphopyruvate hydratase complex"/>
    <property type="evidence" value="ECO:0007669"/>
    <property type="project" value="InterPro"/>
</dbReference>
<feature type="binding site" evidence="11">
    <location>
        <begin position="375"/>
        <end position="378"/>
    </location>
    <ligand>
        <name>substrate</name>
    </ligand>
</feature>
<evidence type="ECO:0000259" key="13">
    <source>
        <dbReference type="SMART" id="SM01192"/>
    </source>
</evidence>
<gene>
    <name evidence="9 15" type="primary">eno</name>
    <name evidence="15" type="ORF">KDA10_00985</name>
</gene>
<feature type="binding site" evidence="9 12">
    <location>
        <position position="253"/>
    </location>
    <ligand>
        <name>Mg(2+)</name>
        <dbReference type="ChEBI" id="CHEBI:18420"/>
    </ligand>
</feature>
<feature type="active site" description="Proton acceptor" evidence="9 10">
    <location>
        <position position="348"/>
    </location>
</feature>
<dbReference type="Gene3D" id="3.30.390.10">
    <property type="entry name" value="Enolase-like, N-terminal domain"/>
    <property type="match status" value="1"/>
</dbReference>
<dbReference type="InterPro" id="IPR036849">
    <property type="entry name" value="Enolase-like_C_sf"/>
</dbReference>
<feature type="binding site" evidence="9">
    <location>
        <position position="377"/>
    </location>
    <ligand>
        <name>(2R)-2-phosphoglycerate</name>
        <dbReference type="ChEBI" id="CHEBI:58289"/>
    </ligand>
</feature>
<keyword evidence="5 9" id="KW-0964">Secreted</keyword>
<comment type="cofactor">
    <cofactor evidence="12">
        <name>Mg(2+)</name>
        <dbReference type="ChEBI" id="CHEBI:18420"/>
    </cofactor>
    <text evidence="12">Mg(2+) is required for catalysis and for stabilizing the dimer.</text>
</comment>
<dbReference type="InterPro" id="IPR020809">
    <property type="entry name" value="Enolase_CS"/>
</dbReference>
<dbReference type="PRINTS" id="PR00148">
    <property type="entry name" value="ENOLASE"/>
</dbReference>
<comment type="caution">
    <text evidence="15">The sequence shown here is derived from an EMBL/GenBank/DDBJ whole genome shotgun (WGS) entry which is preliminary data.</text>
</comment>
<dbReference type="InterPro" id="IPR029017">
    <property type="entry name" value="Enolase-like_N"/>
</dbReference>
<feature type="binding site" evidence="9 12">
    <location>
        <position position="323"/>
    </location>
    <ligand>
        <name>Mg(2+)</name>
        <dbReference type="ChEBI" id="CHEBI:18420"/>
    </ligand>
</feature>
<dbReference type="Pfam" id="PF00113">
    <property type="entry name" value="Enolase_C"/>
    <property type="match status" value="1"/>
</dbReference>
<comment type="catalytic activity">
    <reaction evidence="9">
        <text>(2R)-2-phosphoglycerate = phosphoenolpyruvate + H2O</text>
        <dbReference type="Rhea" id="RHEA:10164"/>
        <dbReference type="ChEBI" id="CHEBI:15377"/>
        <dbReference type="ChEBI" id="CHEBI:58289"/>
        <dbReference type="ChEBI" id="CHEBI:58702"/>
        <dbReference type="EC" id="4.2.1.11"/>
    </reaction>
</comment>
<dbReference type="GO" id="GO:0000287">
    <property type="term" value="F:magnesium ion binding"/>
    <property type="evidence" value="ECO:0007669"/>
    <property type="project" value="UniProtKB-UniRule"/>
</dbReference>
<comment type="subcellular location">
    <subcellularLocation>
        <location evidence="9">Cytoplasm</location>
    </subcellularLocation>
    <subcellularLocation>
        <location evidence="9">Secreted</location>
    </subcellularLocation>
    <subcellularLocation>
        <location evidence="9">Cell surface</location>
    </subcellularLocation>
    <text evidence="9">Fractions of enolase are present in both the cytoplasm and on the cell surface.</text>
</comment>
<feature type="binding site" evidence="9">
    <location>
        <position position="166"/>
    </location>
    <ligand>
        <name>(2R)-2-phosphoglycerate</name>
        <dbReference type="ChEBI" id="CHEBI:58289"/>
    </ligand>
</feature>
<name>A0A955DZP1_UNCKA</name>
<dbReference type="SFLD" id="SFLDG00178">
    <property type="entry name" value="enolase"/>
    <property type="match status" value="1"/>
</dbReference>
<dbReference type="InterPro" id="IPR020811">
    <property type="entry name" value="Enolase_N"/>
</dbReference>
<protein>
    <recommendedName>
        <fullName evidence="4 9">Enolase</fullName>
        <ecNumber evidence="3 9">4.2.1.11</ecNumber>
    </recommendedName>
    <alternativeName>
        <fullName evidence="9">2-phospho-D-glycerate hydro-lyase</fullName>
    </alternativeName>
    <alternativeName>
        <fullName evidence="9">2-phosphoglycerate dehydratase</fullName>
    </alternativeName>
</protein>
<evidence type="ECO:0000256" key="12">
    <source>
        <dbReference type="PIRSR" id="PIRSR001400-3"/>
    </source>
</evidence>
<evidence type="ECO:0000256" key="4">
    <source>
        <dbReference type="ARBA" id="ARBA00017068"/>
    </source>
</evidence>
<feature type="binding site" evidence="11">
    <location>
        <position position="167"/>
    </location>
    <ligand>
        <name>substrate</name>
    </ligand>
</feature>
<dbReference type="EC" id="4.2.1.11" evidence="3 9"/>
<evidence type="ECO:0000256" key="11">
    <source>
        <dbReference type="PIRSR" id="PIRSR001400-2"/>
    </source>
</evidence>
<comment type="function">
    <text evidence="9">Catalyzes the reversible conversion of 2-phosphoglycerate (2-PG) into phosphoenolpyruvate (PEP). It is essential for the degradation of carbohydrates via glycolysis.</text>
</comment>
<keyword evidence="8 9" id="KW-0456">Lyase</keyword>
<dbReference type="AlphaFoldDB" id="A0A955DZP1"/>
<feature type="binding site" evidence="11">
    <location>
        <position position="400"/>
    </location>
    <ligand>
        <name>substrate</name>
    </ligand>
</feature>
<evidence type="ECO:0000256" key="8">
    <source>
        <dbReference type="ARBA" id="ARBA00023239"/>
    </source>
</evidence>
<feature type="domain" description="Enolase N-terminal" evidence="14">
    <location>
        <begin position="4"/>
        <end position="123"/>
    </location>
</feature>
<sequence>MPKIKDITCHKVLNSRSEWTIETRVELDDGAVGTQTVPDGASTGENEALHLEAQKAAAVVNDPLKDLLVSKNPFNQLEIDTLMIDMDGTPNKRVLGGNSILSVSLAVSNAAAKSLNLQLFEYLHVLYKNNSVFKPAYSKMGSINFPTPVFNILNGGKHADNDLSFQEFMVIPAKTTPYPKQLEMGVFVYNSLHKLLVSQGYESGVGDEGGFAPQGFTTKKALTTIKQAVEEVRVDGEKNNRLVLGKDLFLGMDVAAESFHVGDRYEIKEESLKLDHAQLSSYYGDLLQQYPIIYLEDPFYENDIEGWEHFYQNYKQKVMIVADDLVVTNAKYLKAAIKKNLASAVIIKPNQVGTVSETLDFIRLAKSADMSTIVSHRSGDTPEDTFISDLAVAVEADFIKSGSPARGERVAKYNRLLDIFDNFFGS</sequence>
<feature type="binding site" evidence="11">
    <location>
        <position position="158"/>
    </location>
    <ligand>
        <name>substrate</name>
    </ligand>
</feature>
<comment type="pathway">
    <text evidence="1 9">Carbohydrate degradation; glycolysis; pyruvate from D-glyceraldehyde 3-phosphate: step 4/5.</text>
</comment>
<evidence type="ECO:0000259" key="14">
    <source>
        <dbReference type="SMART" id="SM01193"/>
    </source>
</evidence>
<dbReference type="SMART" id="SM01192">
    <property type="entry name" value="Enolase_C"/>
    <property type="match status" value="1"/>
</dbReference>
<feature type="domain" description="Enolase C-terminal TIM barrel" evidence="13">
    <location>
        <begin position="142"/>
        <end position="426"/>
    </location>
</feature>
<comment type="cofactor">
    <cofactor evidence="9">
        <name>Mg(2+)</name>
        <dbReference type="ChEBI" id="CHEBI:18420"/>
    </cofactor>
    <text evidence="9">Binds a second Mg(2+) ion via substrate during catalysis.</text>
</comment>
<dbReference type="SUPFAM" id="SSF54826">
    <property type="entry name" value="Enolase N-terminal domain-like"/>
    <property type="match status" value="1"/>
</dbReference>
<evidence type="ECO:0000256" key="9">
    <source>
        <dbReference type="HAMAP-Rule" id="MF_00318"/>
    </source>
</evidence>
<dbReference type="SFLD" id="SFLDS00001">
    <property type="entry name" value="Enolase"/>
    <property type="match status" value="1"/>
</dbReference>